<feature type="region of interest" description="Disordered" evidence="4">
    <location>
        <begin position="307"/>
        <end position="392"/>
    </location>
</feature>
<feature type="compositionally biased region" description="Basic and acidic residues" evidence="4">
    <location>
        <begin position="348"/>
        <end position="369"/>
    </location>
</feature>
<organism evidence="5">
    <name type="scientific">Lichtheimia ramosa</name>
    <dbReference type="NCBI Taxonomy" id="688394"/>
    <lineage>
        <taxon>Eukaryota</taxon>
        <taxon>Fungi</taxon>
        <taxon>Fungi incertae sedis</taxon>
        <taxon>Mucoromycota</taxon>
        <taxon>Mucoromycotina</taxon>
        <taxon>Mucoromycetes</taxon>
        <taxon>Mucorales</taxon>
        <taxon>Lichtheimiaceae</taxon>
        <taxon>Lichtheimia</taxon>
    </lineage>
</organism>
<dbReference type="PANTHER" id="PTHR15502">
    <property type="entry name" value="CALCINEURIN-BINDING PROTEIN CABIN 1-RELATED"/>
    <property type="match status" value="1"/>
</dbReference>
<dbReference type="InterPro" id="IPR011990">
    <property type="entry name" value="TPR-like_helical_dom_sf"/>
</dbReference>
<evidence type="ECO:0000256" key="1">
    <source>
        <dbReference type="ARBA" id="ARBA00004123"/>
    </source>
</evidence>
<comment type="similarity">
    <text evidence="2">Belongs to the HIR3 family.</text>
</comment>
<evidence type="ECO:0008006" key="6">
    <source>
        <dbReference type="Google" id="ProtNLM"/>
    </source>
</evidence>
<dbReference type="GO" id="GO:0000417">
    <property type="term" value="C:HIR complex"/>
    <property type="evidence" value="ECO:0007669"/>
    <property type="project" value="TreeGrafter"/>
</dbReference>
<feature type="region of interest" description="Disordered" evidence="4">
    <location>
        <begin position="1386"/>
        <end position="1407"/>
    </location>
</feature>
<proteinExistence type="inferred from homology"/>
<feature type="compositionally biased region" description="Acidic residues" evidence="4">
    <location>
        <begin position="370"/>
        <end position="386"/>
    </location>
</feature>
<dbReference type="InterPro" id="IPR033053">
    <property type="entry name" value="Hir3/CABIN1"/>
</dbReference>
<keyword evidence="3" id="KW-0539">Nucleus</keyword>
<evidence type="ECO:0000256" key="4">
    <source>
        <dbReference type="SAM" id="MobiDB-lite"/>
    </source>
</evidence>
<protein>
    <recommendedName>
        <fullName evidence="6">Histone transcription regulator 3 homolog</fullName>
    </recommendedName>
</protein>
<comment type="subcellular location">
    <subcellularLocation>
        <location evidence="1">Nucleus</location>
    </subcellularLocation>
</comment>
<accession>A0A077WC87</accession>
<evidence type="ECO:0000256" key="2">
    <source>
        <dbReference type="ARBA" id="ARBA00007335"/>
    </source>
</evidence>
<evidence type="ECO:0000313" key="5">
    <source>
        <dbReference type="EMBL" id="CDS03813.1"/>
    </source>
</evidence>
<dbReference type="PANTHER" id="PTHR15502:SF7">
    <property type="entry name" value="CALCINEURIN-BINDING PROTEIN CABIN-1"/>
    <property type="match status" value="1"/>
</dbReference>
<evidence type="ECO:0000256" key="3">
    <source>
        <dbReference type="ARBA" id="ARBA00023242"/>
    </source>
</evidence>
<dbReference type="GO" id="GO:0031491">
    <property type="term" value="F:nucleosome binding"/>
    <property type="evidence" value="ECO:0007669"/>
    <property type="project" value="TreeGrafter"/>
</dbReference>
<feature type="compositionally biased region" description="Low complexity" evidence="4">
    <location>
        <begin position="1564"/>
        <end position="1577"/>
    </location>
</feature>
<sequence>MYQEALRLHQKERYSEARSIYEEILADDLIQDGSATTDSNQPSSVKSSPLIRLRFLVFKNYASLLEHELHAPDVQKADTAKKAISYYLKAANIDDGDQSLWYNIGNIAYDSGNIRLARLAYENGFFLMDLYRTISHDQFTVPEVLENMFSSLTLSPIQWLCMERLCKLLVDIGDYDTCRTYMDVISKQHPNWPLRSILEERMNATTTLDQVDMTETPMDDTVSITITRMDWKTLLESLLMRYKDITGDKRDSIHSFINNAIHLDIEADISMSSIPEPETAVVPITVDKSEDMQMTGDTEHDAIVIHSPSERNNSPAPPAPPPTSSQEMDTQPDNDDNPKVNTLKRKRSVDDTGDNEREEKESEHQQQKDDGDDEENEEEEEEEEEEDKRASLRISRRQKEKIENEESSKRKMLEEEIQLTKLVQSLFDLLPDNNTMHRSNSQYHHPVSEAFNTMDMDSFWKWFDIKVSELGRHAHWEFDTSRFNRMQEQSHLENKDARLYATFTASKTTQSPTSSMNNTSIQEFVEQVNSSNSGITDVLCSLIIQLLLQSNDIQHANQQDVFDLLIESLVTLYPTLLDQIMHGEWEDNETRMKVVLSICEHLMDKLIDAILSFVEATTSKRKSATAKQSLETPIREYTRLCNSWIGIFERLVMENLLDSLSLASNLENDINTLSDNHEEIMLRYWFLKGKLGQCEEDVEQACNWYQRCKEFLSNDSTRSSAIHLNCRYDALINLTTVNEKLLSMELGRKLLIAKSEYKNKNYSRVISELGNMIESKQSSMTQQETYDVLSLLTKSYTEMKDYSNQGRCLLYTFSQVMRELVRYGSSQSTNSHNATKESDMEFLMCLKRMENCLRDLLGLIHDGKMGLKEVMDDKSGDALLIALQMTVYYIFRHPDFIPLVNNFKIHGVEPHVPSQVTRSSSFNVVLVEIWVLLSTFIQESANTNNDETAKAIKDKLAETLITLHDELGEREICGVSKGIFLKHLLNLLATESKTQYRIGIYQCYHCLYGLHLDADSDNIEEHNANHEKLDQKAAEALFALVVDSVVKRLNKGTPLRNDLKDVIDTVSDLFQSLPTNDNRIQLNQAVVTNYLANDIKLQHSISDMMRESSISANHIYPERSSASSVYFKIFWIGGKVLRMQIKNRAKLNPEKTMDDLEEAVNLFTNHVILNPYDINGWSELGQCLLHLADEELIWSATNINSHRYRIAEYHRKAYYAFWRAWYLLRVQGSQGMESKALYDLFNTFGMLLYSMTCPPMYGAAFRPKMIRRAITRVKQSLDPTITSNAYKLAVVLFGNALKYRSGDKSEWRCFTMLGKCYKKLNRPPKQVLEFFVKALENAPQRNAQYGSQGKILEPIYKLCSVLAKYLYKGEINADDVMRYLNFSVDQQDQQQQPNTENVNEEAGPSEDWEPVMQVRENGLNPADMAAYSAIYKKLLEVQKVDKKRWHHRPVYRQAWMQYHIYGSSQQALQQMKTLFSFKAVKTLASIWKPAFERPGKYFEYVHEYTMFLIQLCAECRDEECIRILKEKLSKTSTILLYSDEAIAAADRAYDQIHQAATTNHQEPQTESSEQHNQQQQQ</sequence>
<gene>
    <name evidence="5" type="ORF">LRAMOSA06768</name>
</gene>
<dbReference type="EMBL" id="LK023314">
    <property type="protein sequence ID" value="CDS03813.1"/>
    <property type="molecule type" value="Genomic_DNA"/>
</dbReference>
<feature type="region of interest" description="Disordered" evidence="4">
    <location>
        <begin position="1553"/>
        <end position="1577"/>
    </location>
</feature>
<dbReference type="SUPFAM" id="SSF48452">
    <property type="entry name" value="TPR-like"/>
    <property type="match status" value="2"/>
</dbReference>
<dbReference type="OrthoDB" id="77564at2759"/>
<dbReference type="GO" id="GO:0005634">
    <property type="term" value="C:nucleus"/>
    <property type="evidence" value="ECO:0007669"/>
    <property type="project" value="UniProtKB-SubCell"/>
</dbReference>
<name>A0A077WC87_9FUNG</name>
<dbReference type="GO" id="GO:0006325">
    <property type="term" value="P:chromatin organization"/>
    <property type="evidence" value="ECO:0007669"/>
    <property type="project" value="InterPro"/>
</dbReference>
<reference evidence="5" key="1">
    <citation type="journal article" date="2014" name="Genome Announc.">
        <title>De novo whole-genome sequence and genome annotation of Lichtheimia ramosa.</title>
        <authorList>
            <person name="Linde J."/>
            <person name="Schwartze V."/>
            <person name="Binder U."/>
            <person name="Lass-Florl C."/>
            <person name="Voigt K."/>
            <person name="Horn F."/>
        </authorList>
    </citation>
    <scope>NUCLEOTIDE SEQUENCE</scope>
    <source>
        <strain evidence="5">JMRC FSU:6197</strain>
    </source>
</reference>
<dbReference type="Gene3D" id="1.25.40.10">
    <property type="entry name" value="Tetratricopeptide repeat domain"/>
    <property type="match status" value="2"/>
</dbReference>